<dbReference type="RefSeq" id="WP_231816142.1">
    <property type="nucleotide sequence ID" value="NZ_JAJOZR010000012.1"/>
</dbReference>
<accession>A0A9X1NTU4</accession>
<comment type="caution">
    <text evidence="2">The sequence shown here is derived from an EMBL/GenBank/DDBJ whole genome shotgun (WGS) entry which is preliminary data.</text>
</comment>
<evidence type="ECO:0000313" key="2">
    <source>
        <dbReference type="EMBL" id="MCD7111032.1"/>
    </source>
</evidence>
<evidence type="ECO:0000313" key="3">
    <source>
        <dbReference type="Proteomes" id="UP001139089"/>
    </source>
</evidence>
<dbReference type="SUPFAM" id="SSF160935">
    <property type="entry name" value="VPA0735-like"/>
    <property type="match status" value="1"/>
</dbReference>
<dbReference type="Proteomes" id="UP001139089">
    <property type="component" value="Unassembled WGS sequence"/>
</dbReference>
<dbReference type="EMBL" id="JAJOZR010000012">
    <property type="protein sequence ID" value="MCD7111032.1"/>
    <property type="molecule type" value="Genomic_DNA"/>
</dbReference>
<name>A0A9X1NTU4_9HYPH</name>
<organism evidence="2 3">
    <name type="scientific">Rhizobium quercicola</name>
    <dbReference type="NCBI Taxonomy" id="2901226"/>
    <lineage>
        <taxon>Bacteria</taxon>
        <taxon>Pseudomonadati</taxon>
        <taxon>Pseudomonadota</taxon>
        <taxon>Alphaproteobacteria</taxon>
        <taxon>Hyphomicrobiales</taxon>
        <taxon>Rhizobiaceae</taxon>
        <taxon>Rhizobium/Agrobacterium group</taxon>
        <taxon>Rhizobium</taxon>
    </lineage>
</organism>
<dbReference type="InterPro" id="IPR037049">
    <property type="entry name" value="DUF1214_C_sf"/>
</dbReference>
<reference evidence="2" key="1">
    <citation type="submission" date="2021-12" db="EMBL/GenBank/DDBJ databases">
        <authorList>
            <person name="Li Y."/>
        </authorList>
    </citation>
    <scope>NUCLEOTIDE SEQUENCE</scope>
    <source>
        <strain evidence="2">DKSPLA3</strain>
    </source>
</reference>
<feature type="domain" description="DUF1214" evidence="1">
    <location>
        <begin position="73"/>
        <end position="171"/>
    </location>
</feature>
<protein>
    <submittedName>
        <fullName evidence="2">DUF1214 domain-containing protein</fullName>
    </submittedName>
</protein>
<gene>
    <name evidence="2" type="ORF">LRX75_18515</name>
</gene>
<dbReference type="InterPro" id="IPR010621">
    <property type="entry name" value="DUF1214"/>
</dbReference>
<dbReference type="AlphaFoldDB" id="A0A9X1NTU4"/>
<proteinExistence type="predicted"/>
<evidence type="ECO:0000259" key="1">
    <source>
        <dbReference type="Pfam" id="PF06742"/>
    </source>
</evidence>
<keyword evidence="3" id="KW-1185">Reference proteome</keyword>
<dbReference type="Pfam" id="PF06742">
    <property type="entry name" value="DUF1214"/>
    <property type="match status" value="1"/>
</dbReference>
<dbReference type="InterPro" id="IPR012038">
    <property type="entry name" value="UCP009471"/>
</dbReference>
<dbReference type="PIRSF" id="PIRSF009471">
    <property type="entry name" value="UCP009471"/>
    <property type="match status" value="1"/>
</dbReference>
<sequence>MFRVPFLVALALCVAFGGGIAVSLSALKASTGFGSIRLGPWVAYPNAQTADTDPYAKAHRARAGRLLYGKAEGMRFTADTDDAGRALSGACRYDIVGNTPPARFWTLFATDTADRPLTASETLPVALNAWSVLRAADTSFIIHVAPDAQADNWLAITEPGRFRLVLTLLDAPTANSSGAIELVMPKIIARGCGDA</sequence>
<dbReference type="Gene3D" id="2.60.120.600">
    <property type="entry name" value="Domain of unknown function DUF1214, C-terminal domain"/>
    <property type="match status" value="1"/>
</dbReference>